<evidence type="ECO:0000259" key="6">
    <source>
        <dbReference type="Pfam" id="PF00850"/>
    </source>
</evidence>
<keyword evidence="3" id="KW-0378">Hydrolase</keyword>
<feature type="compositionally biased region" description="Basic and acidic residues" evidence="5">
    <location>
        <begin position="463"/>
        <end position="476"/>
    </location>
</feature>
<evidence type="ECO:0000313" key="7">
    <source>
        <dbReference type="EMBL" id="KAK9779704.1"/>
    </source>
</evidence>
<dbReference type="PANTHER" id="PTHR10625">
    <property type="entry name" value="HISTONE DEACETYLASE HDAC1-RELATED"/>
    <property type="match status" value="1"/>
</dbReference>
<sequence>MAHAAPVDIANGNGIALGAPSAKKVAYFYDSDIGNFAYVAGHPMKPHRIRLAHSLIMNYGVYKKMEIYRAKPATRLEMTQFHTDEYIDFLQKVSPENMESYQREQTKFNVGDDCPVFDGLFEFCGISAGGSMEGAARLNRQKCDIAVNWAGGLHHAKKSEASGFCYVNDIVLGILELLRFNKRVLYIDIDVHHGDGVEEAFYTTDRVMTVSFHKYGEYFPGTGELRDIGIGQGKYYAVNFPLRDGIDDSSYKSVFEPVIASVMEFYQPDAVVLQCGGDSLSGDRLGCFNLSMEGHANCVKFVKSFNLPTLVLGGGGYTMRNVARTWAFETGLLVDANMPKTLPFNEYYEYYGPDYELAVRASNMENANSPEYLEKIKNQLVENLRRTAHVPSVQMQDIPPDFPHTLTEEEEAELDDLDDDENKNVRMTQRQWEKQREPDNEYEESDNEELDRANGVQPQNGDAGRKRPFLDYQKSDLDDESGAPTPTNGNNAETIIKSKEVDEVMEDAQPEKEPEPEGIAEQEEQLKKAQRSTSNVDRDGDVDMQGAEAVKALENAEVKEEDAGSPKAGSRVSSPKPAEKAPEAEMSTAPATSKASPAAASGENTAQSSTELSSEKVSEGSGDAMEVDEPKNEAETAQEEDASAKPAASATTEASGDRKTEGEGPAE</sequence>
<feature type="compositionally biased region" description="Basic and acidic residues" evidence="5">
    <location>
        <begin position="655"/>
        <end position="667"/>
    </location>
</feature>
<dbReference type="PRINTS" id="PR01270">
    <property type="entry name" value="HDASUPER"/>
</dbReference>
<gene>
    <name evidence="7" type="ORF">SCAR479_03311</name>
</gene>
<organism evidence="7 8">
    <name type="scientific">Seiridium cardinale</name>
    <dbReference type="NCBI Taxonomy" id="138064"/>
    <lineage>
        <taxon>Eukaryota</taxon>
        <taxon>Fungi</taxon>
        <taxon>Dikarya</taxon>
        <taxon>Ascomycota</taxon>
        <taxon>Pezizomycotina</taxon>
        <taxon>Sordariomycetes</taxon>
        <taxon>Xylariomycetidae</taxon>
        <taxon>Amphisphaeriales</taxon>
        <taxon>Sporocadaceae</taxon>
        <taxon>Seiridium</taxon>
    </lineage>
</organism>
<evidence type="ECO:0000256" key="4">
    <source>
        <dbReference type="ARBA" id="ARBA00022853"/>
    </source>
</evidence>
<dbReference type="InterPro" id="IPR000286">
    <property type="entry name" value="HDACs"/>
</dbReference>
<dbReference type="SUPFAM" id="SSF52768">
    <property type="entry name" value="Arginase/deacetylase"/>
    <property type="match status" value="1"/>
</dbReference>
<feature type="compositionally biased region" description="Acidic residues" evidence="5">
    <location>
        <begin position="410"/>
        <end position="421"/>
    </location>
</feature>
<dbReference type="Proteomes" id="UP001465668">
    <property type="component" value="Unassembled WGS sequence"/>
</dbReference>
<dbReference type="EMBL" id="JARVKM010000009">
    <property type="protein sequence ID" value="KAK9779704.1"/>
    <property type="molecule type" value="Genomic_DNA"/>
</dbReference>
<accession>A0ABR2Y0W9</accession>
<dbReference type="InterPro" id="IPR037138">
    <property type="entry name" value="His_deacetylse_dom_sf"/>
</dbReference>
<evidence type="ECO:0000256" key="2">
    <source>
        <dbReference type="ARBA" id="ARBA00012111"/>
    </source>
</evidence>
<dbReference type="InterPro" id="IPR003084">
    <property type="entry name" value="HDAC_I/II"/>
</dbReference>
<dbReference type="EC" id="3.5.1.98" evidence="2"/>
<keyword evidence="8" id="KW-1185">Reference proteome</keyword>
<keyword evidence="4" id="KW-0156">Chromatin regulator</keyword>
<dbReference type="InterPro" id="IPR023801">
    <property type="entry name" value="His_deacetylse_dom"/>
</dbReference>
<dbReference type="CDD" id="cd10004">
    <property type="entry name" value="RPD3-like"/>
    <property type="match status" value="1"/>
</dbReference>
<feature type="region of interest" description="Disordered" evidence="5">
    <location>
        <begin position="410"/>
        <end position="667"/>
    </location>
</feature>
<protein>
    <recommendedName>
        <fullName evidence="2">histone deacetylase</fullName>
        <ecNumber evidence="2">3.5.1.98</ecNumber>
    </recommendedName>
</protein>
<name>A0ABR2Y0W9_9PEZI</name>
<feature type="domain" description="Histone deacetylase" evidence="6">
    <location>
        <begin position="42"/>
        <end position="329"/>
    </location>
</feature>
<feature type="compositionally biased region" description="Polar residues" evidence="5">
    <location>
        <begin position="484"/>
        <end position="493"/>
    </location>
</feature>
<evidence type="ECO:0000256" key="5">
    <source>
        <dbReference type="SAM" id="MobiDB-lite"/>
    </source>
</evidence>
<evidence type="ECO:0000256" key="3">
    <source>
        <dbReference type="ARBA" id="ARBA00022801"/>
    </source>
</evidence>
<comment type="similarity">
    <text evidence="1">Belongs to the histone deacetylase family. HD type 1 subfamily.</text>
</comment>
<dbReference type="PANTHER" id="PTHR10625:SF10">
    <property type="entry name" value="HISTONE DEACETYLASE HDAC1"/>
    <property type="match status" value="1"/>
</dbReference>
<feature type="compositionally biased region" description="Acidic residues" evidence="5">
    <location>
        <begin position="440"/>
        <end position="449"/>
    </location>
</feature>
<feature type="compositionally biased region" description="Basic and acidic residues" evidence="5">
    <location>
        <begin position="554"/>
        <end position="564"/>
    </location>
</feature>
<comment type="caution">
    <text evidence="7">The sequence shown here is derived from an EMBL/GenBank/DDBJ whole genome shotgun (WGS) entry which is preliminary data.</text>
</comment>
<dbReference type="InterPro" id="IPR023696">
    <property type="entry name" value="Ureohydrolase_dom_sf"/>
</dbReference>
<feature type="compositionally biased region" description="Polar residues" evidence="5">
    <location>
        <begin position="602"/>
        <end position="612"/>
    </location>
</feature>
<dbReference type="Pfam" id="PF00850">
    <property type="entry name" value="Hist_deacetyl"/>
    <property type="match status" value="1"/>
</dbReference>
<feature type="compositionally biased region" description="Low complexity" evidence="5">
    <location>
        <begin position="587"/>
        <end position="601"/>
    </location>
</feature>
<dbReference type="Gene3D" id="3.40.800.20">
    <property type="entry name" value="Histone deacetylase domain"/>
    <property type="match status" value="1"/>
</dbReference>
<dbReference type="PRINTS" id="PR01271">
    <property type="entry name" value="HISDACETLASE"/>
</dbReference>
<proteinExistence type="inferred from homology"/>
<evidence type="ECO:0000256" key="1">
    <source>
        <dbReference type="ARBA" id="ARBA00006457"/>
    </source>
</evidence>
<evidence type="ECO:0000313" key="8">
    <source>
        <dbReference type="Proteomes" id="UP001465668"/>
    </source>
</evidence>
<reference evidence="7 8" key="1">
    <citation type="submission" date="2024-02" db="EMBL/GenBank/DDBJ databases">
        <title>First draft genome assembly of two strains of Seiridium cardinale.</title>
        <authorList>
            <person name="Emiliani G."/>
            <person name="Scali E."/>
        </authorList>
    </citation>
    <scope>NUCLEOTIDE SEQUENCE [LARGE SCALE GENOMIC DNA]</scope>
    <source>
        <strain evidence="7 8">BM-138-000479</strain>
    </source>
</reference>